<reference evidence="2" key="1">
    <citation type="journal article" date="2019" name="Int. J. Syst. Evol. Microbiol.">
        <title>The Global Catalogue of Microorganisms (GCM) 10K type strain sequencing project: providing services to taxonomists for standard genome sequencing and annotation.</title>
        <authorList>
            <consortium name="The Broad Institute Genomics Platform"/>
            <consortium name="The Broad Institute Genome Sequencing Center for Infectious Disease"/>
            <person name="Wu L."/>
            <person name="Ma J."/>
        </authorList>
    </citation>
    <scope>NUCLEOTIDE SEQUENCE [LARGE SCALE GENOMIC DNA]</scope>
    <source>
        <strain evidence="2">NBRC 108565</strain>
    </source>
</reference>
<sequence>MTVTVATEYPHPEGLYATSQGSFQETPSGDVLVGWGAIPRWSRMSDTGELLSDSGWDDDLVVTSYRFQQREWTGDPLEGPSAVATQDGDSVVVHASWNGATEVDAWRLRDGDVEVTTGRTGFETRIEWQSGAPEGDGGDPDGEPRPSQALVQALGSAGEVLGTTTVTLP</sequence>
<organism evidence="1 2">
    <name type="scientific">Paraoerskovia sediminicola</name>
    <dbReference type="NCBI Taxonomy" id="1138587"/>
    <lineage>
        <taxon>Bacteria</taxon>
        <taxon>Bacillati</taxon>
        <taxon>Actinomycetota</taxon>
        <taxon>Actinomycetes</taxon>
        <taxon>Micrococcales</taxon>
        <taxon>Cellulomonadaceae</taxon>
        <taxon>Paraoerskovia</taxon>
    </lineage>
</organism>
<gene>
    <name evidence="1" type="ORF">GCM10025865_28200</name>
</gene>
<dbReference type="PANTHER" id="PTHR35340">
    <property type="entry name" value="PQQ ENZYME REPEAT PROTEIN-RELATED"/>
    <property type="match status" value="1"/>
</dbReference>
<accession>A0ABM8G5W6</accession>
<protein>
    <submittedName>
        <fullName evidence="1">Uncharacterized protein</fullName>
    </submittedName>
</protein>
<dbReference type="RefSeq" id="WP_286217736.1">
    <property type="nucleotide sequence ID" value="NZ_AP027729.1"/>
</dbReference>
<evidence type="ECO:0000313" key="1">
    <source>
        <dbReference type="EMBL" id="BDZ43521.1"/>
    </source>
</evidence>
<dbReference type="EMBL" id="AP027729">
    <property type="protein sequence ID" value="BDZ43521.1"/>
    <property type="molecule type" value="Genomic_DNA"/>
</dbReference>
<dbReference type="Proteomes" id="UP001321475">
    <property type="component" value="Chromosome"/>
</dbReference>
<name>A0ABM8G5W6_9CELL</name>
<dbReference type="PANTHER" id="PTHR35340:SF5">
    <property type="entry name" value="ASST-DOMAIN-CONTAINING PROTEIN"/>
    <property type="match status" value="1"/>
</dbReference>
<dbReference type="InterPro" id="IPR053143">
    <property type="entry name" value="Arylsulfate_ST"/>
</dbReference>
<evidence type="ECO:0000313" key="2">
    <source>
        <dbReference type="Proteomes" id="UP001321475"/>
    </source>
</evidence>
<keyword evidence="2" id="KW-1185">Reference proteome</keyword>
<proteinExistence type="predicted"/>